<accession>A0A5B8UNX8</accession>
<evidence type="ECO:0000256" key="3">
    <source>
        <dbReference type="ARBA" id="ARBA00013253"/>
    </source>
</evidence>
<protein>
    <recommendedName>
        <fullName evidence="4">2-amino-4-hydroxy-6-hydroxymethyldihydropteridine pyrophosphokinase</fullName>
        <ecNumber evidence="3">2.7.6.3</ecNumber>
    </recommendedName>
    <alternativeName>
        <fullName evidence="11">6-hydroxymethyl-7,8-dihydropterin pyrophosphokinase</fullName>
    </alternativeName>
    <alternativeName>
        <fullName evidence="12">7,8-dihydro-6-hydroxymethylpterin-pyrophosphokinase</fullName>
    </alternativeName>
</protein>
<dbReference type="Pfam" id="PF01288">
    <property type="entry name" value="HPPK"/>
    <property type="match status" value="1"/>
</dbReference>
<keyword evidence="6" id="KW-0547">Nucleotide-binding</keyword>
<evidence type="ECO:0000313" key="15">
    <source>
        <dbReference type="Proteomes" id="UP000321204"/>
    </source>
</evidence>
<dbReference type="OrthoDB" id="9808041at2"/>
<dbReference type="AlphaFoldDB" id="A0A5B8UNX8"/>
<evidence type="ECO:0000256" key="10">
    <source>
        <dbReference type="ARBA" id="ARBA00029409"/>
    </source>
</evidence>
<keyword evidence="15" id="KW-1185">Reference proteome</keyword>
<dbReference type="UniPathway" id="UPA00077">
    <property type="reaction ID" value="UER00155"/>
</dbReference>
<evidence type="ECO:0000313" key="14">
    <source>
        <dbReference type="EMBL" id="QEC58308.1"/>
    </source>
</evidence>
<dbReference type="Gene3D" id="3.30.70.560">
    <property type="entry name" value="7,8-Dihydro-6-hydroxymethylpterin-pyrophosphokinase HPPK"/>
    <property type="match status" value="1"/>
</dbReference>
<dbReference type="EMBL" id="CP042433">
    <property type="protein sequence ID" value="QEC58308.1"/>
    <property type="molecule type" value="Genomic_DNA"/>
</dbReference>
<evidence type="ECO:0000256" key="4">
    <source>
        <dbReference type="ARBA" id="ARBA00016218"/>
    </source>
</evidence>
<feature type="domain" description="7,8-dihydro-6-hydroxymethylpterin-pyrophosphokinase" evidence="13">
    <location>
        <begin position="87"/>
        <end position="98"/>
    </location>
</feature>
<dbReference type="InterPro" id="IPR035907">
    <property type="entry name" value="Hppk_sf"/>
</dbReference>
<dbReference type="CDD" id="cd00483">
    <property type="entry name" value="HPPK"/>
    <property type="match status" value="1"/>
</dbReference>
<gene>
    <name evidence="14" type="primary">folK</name>
    <name evidence="14" type="ORF">FSB75_21160</name>
</gene>
<evidence type="ECO:0000256" key="2">
    <source>
        <dbReference type="ARBA" id="ARBA00005810"/>
    </source>
</evidence>
<keyword evidence="7 14" id="KW-0418">Kinase</keyword>
<dbReference type="RefSeq" id="WP_146791530.1">
    <property type="nucleotide sequence ID" value="NZ_BAABIO010000003.1"/>
</dbReference>
<comment type="similarity">
    <text evidence="2">Belongs to the HPPK family.</text>
</comment>
<evidence type="ECO:0000256" key="9">
    <source>
        <dbReference type="ARBA" id="ARBA00022909"/>
    </source>
</evidence>
<dbReference type="GO" id="GO:0046654">
    <property type="term" value="P:tetrahydrofolate biosynthetic process"/>
    <property type="evidence" value="ECO:0007669"/>
    <property type="project" value="UniProtKB-UniPathway"/>
</dbReference>
<evidence type="ECO:0000259" key="13">
    <source>
        <dbReference type="PROSITE" id="PS00794"/>
    </source>
</evidence>
<dbReference type="SUPFAM" id="SSF55083">
    <property type="entry name" value="6-hydroxymethyl-7,8-dihydropterin pyrophosphokinase, HPPK"/>
    <property type="match status" value="1"/>
</dbReference>
<comment type="function">
    <text evidence="10">Catalyzes the transfer of pyrophosphate from adenosine triphosphate (ATP) to 6-hydroxymethyl-7,8-dihydropterin, an enzymatic step in folate biosynthesis pathway.</text>
</comment>
<reference evidence="14 15" key="1">
    <citation type="journal article" date="2015" name="Int. J. Syst. Evol. Microbiol.">
        <title>Flavisolibacter ginsenosidimutans sp. nov., with ginsenoside-converting activity isolated from soil used for cultivating ginseng.</title>
        <authorList>
            <person name="Zhao Y."/>
            <person name="Liu Q."/>
            <person name="Kang M.S."/>
            <person name="Jin F."/>
            <person name="Yu H."/>
            <person name="Im W.T."/>
        </authorList>
    </citation>
    <scope>NUCLEOTIDE SEQUENCE [LARGE SCALE GENOMIC DNA]</scope>
    <source>
        <strain evidence="14 15">Gsoil 636</strain>
    </source>
</reference>
<evidence type="ECO:0000256" key="12">
    <source>
        <dbReference type="ARBA" id="ARBA00033413"/>
    </source>
</evidence>
<evidence type="ECO:0000256" key="11">
    <source>
        <dbReference type="ARBA" id="ARBA00029766"/>
    </source>
</evidence>
<dbReference type="KEGG" id="fgg:FSB75_21160"/>
<dbReference type="GO" id="GO:0046656">
    <property type="term" value="P:folic acid biosynthetic process"/>
    <property type="evidence" value="ECO:0007669"/>
    <property type="project" value="UniProtKB-KW"/>
</dbReference>
<evidence type="ECO:0000256" key="1">
    <source>
        <dbReference type="ARBA" id="ARBA00005051"/>
    </source>
</evidence>
<keyword evidence="5 14" id="KW-0808">Transferase</keyword>
<evidence type="ECO:0000256" key="8">
    <source>
        <dbReference type="ARBA" id="ARBA00022840"/>
    </source>
</evidence>
<dbReference type="InterPro" id="IPR000550">
    <property type="entry name" value="Hppk"/>
</dbReference>
<dbReference type="GO" id="GO:0016301">
    <property type="term" value="F:kinase activity"/>
    <property type="evidence" value="ECO:0007669"/>
    <property type="project" value="UniProtKB-KW"/>
</dbReference>
<dbReference type="PANTHER" id="PTHR43071">
    <property type="entry name" value="2-AMINO-4-HYDROXY-6-HYDROXYMETHYLDIHYDROPTERIDINE PYROPHOSPHOKINASE"/>
    <property type="match status" value="1"/>
</dbReference>
<evidence type="ECO:0000256" key="7">
    <source>
        <dbReference type="ARBA" id="ARBA00022777"/>
    </source>
</evidence>
<evidence type="ECO:0000256" key="6">
    <source>
        <dbReference type="ARBA" id="ARBA00022741"/>
    </source>
</evidence>
<keyword evidence="9" id="KW-0289">Folate biosynthesis</keyword>
<dbReference type="NCBIfam" id="TIGR01498">
    <property type="entry name" value="folK"/>
    <property type="match status" value="1"/>
</dbReference>
<keyword evidence="8" id="KW-0067">ATP-binding</keyword>
<dbReference type="GO" id="GO:0005524">
    <property type="term" value="F:ATP binding"/>
    <property type="evidence" value="ECO:0007669"/>
    <property type="project" value="UniProtKB-KW"/>
</dbReference>
<dbReference type="PROSITE" id="PS00794">
    <property type="entry name" value="HPPK"/>
    <property type="match status" value="1"/>
</dbReference>
<dbReference type="EC" id="2.7.6.3" evidence="3"/>
<dbReference type="GO" id="GO:0003848">
    <property type="term" value="F:2-amino-4-hydroxy-6-hydroxymethyldihydropteridine diphosphokinase activity"/>
    <property type="evidence" value="ECO:0007669"/>
    <property type="project" value="UniProtKB-EC"/>
</dbReference>
<name>A0A5B8UNX8_9BACT</name>
<dbReference type="Proteomes" id="UP000321204">
    <property type="component" value="Chromosome"/>
</dbReference>
<proteinExistence type="inferred from homology"/>
<evidence type="ECO:0000256" key="5">
    <source>
        <dbReference type="ARBA" id="ARBA00022679"/>
    </source>
</evidence>
<comment type="pathway">
    <text evidence="1">Cofactor biosynthesis; tetrahydrofolate biosynthesis; 2-amino-4-hydroxy-6-hydroxymethyl-7,8-dihydropteridine diphosphate from 7,8-dihydroneopterin triphosphate: step 4/4.</text>
</comment>
<sequence>MNKAYLLIGGNMGNRESHLSGARKNIEEVCGRIVAQSGIYETAAWGLENQDAFLNQVLLIETGFNAEDLLQKILAIEEALGRKRDIKYGPRIVDIDILFFNDEVIKTEGLTVPHPEMQARRFVLVPLAEIAARKIHPLLHKSVSQLLDECPDKLAVQKFR</sequence>
<organism evidence="14 15">
    <name type="scientific">Flavisolibacter ginsenosidimutans</name>
    <dbReference type="NCBI Taxonomy" id="661481"/>
    <lineage>
        <taxon>Bacteria</taxon>
        <taxon>Pseudomonadati</taxon>
        <taxon>Bacteroidota</taxon>
        <taxon>Chitinophagia</taxon>
        <taxon>Chitinophagales</taxon>
        <taxon>Chitinophagaceae</taxon>
        <taxon>Flavisolibacter</taxon>
    </lineage>
</organism>
<dbReference type="PANTHER" id="PTHR43071:SF1">
    <property type="entry name" value="2-AMINO-4-HYDROXY-6-HYDROXYMETHYLDIHYDROPTERIDINE PYROPHOSPHOKINASE"/>
    <property type="match status" value="1"/>
</dbReference>